<name>A0A1L9UTY6_ASPBC</name>
<gene>
    <name evidence="2" type="ORF">ASPBRDRAFT_28014</name>
</gene>
<dbReference type="AlphaFoldDB" id="A0A1L9UTY6"/>
<proteinExistence type="predicted"/>
<evidence type="ECO:0000313" key="2">
    <source>
        <dbReference type="EMBL" id="OJJ75042.1"/>
    </source>
</evidence>
<evidence type="ECO:0000313" key="3">
    <source>
        <dbReference type="Proteomes" id="UP000184499"/>
    </source>
</evidence>
<organism evidence="2 3">
    <name type="scientific">Aspergillus brasiliensis (strain CBS 101740 / IMI 381727 / IBT 21946)</name>
    <dbReference type="NCBI Taxonomy" id="767769"/>
    <lineage>
        <taxon>Eukaryota</taxon>
        <taxon>Fungi</taxon>
        <taxon>Dikarya</taxon>
        <taxon>Ascomycota</taxon>
        <taxon>Pezizomycotina</taxon>
        <taxon>Eurotiomycetes</taxon>
        <taxon>Eurotiomycetidae</taxon>
        <taxon>Eurotiales</taxon>
        <taxon>Aspergillaceae</taxon>
        <taxon>Aspergillus</taxon>
        <taxon>Aspergillus subgen. Circumdati</taxon>
    </lineage>
</organism>
<keyword evidence="3" id="KW-1185">Reference proteome</keyword>
<evidence type="ECO:0000256" key="1">
    <source>
        <dbReference type="SAM" id="MobiDB-lite"/>
    </source>
</evidence>
<protein>
    <submittedName>
        <fullName evidence="2">Uncharacterized protein</fullName>
    </submittedName>
</protein>
<dbReference type="EMBL" id="KV878681">
    <property type="protein sequence ID" value="OJJ75042.1"/>
    <property type="molecule type" value="Genomic_DNA"/>
</dbReference>
<dbReference type="RefSeq" id="XP_067482290.1">
    <property type="nucleotide sequence ID" value="XM_067622461.1"/>
</dbReference>
<reference evidence="3" key="1">
    <citation type="journal article" date="2017" name="Genome Biol.">
        <title>Comparative genomics reveals high biological diversity and specific adaptations in the industrially and medically important fungal genus Aspergillus.</title>
        <authorList>
            <person name="de Vries R.P."/>
            <person name="Riley R."/>
            <person name="Wiebenga A."/>
            <person name="Aguilar-Osorio G."/>
            <person name="Amillis S."/>
            <person name="Uchima C.A."/>
            <person name="Anderluh G."/>
            <person name="Asadollahi M."/>
            <person name="Askin M."/>
            <person name="Barry K."/>
            <person name="Battaglia E."/>
            <person name="Bayram O."/>
            <person name="Benocci T."/>
            <person name="Braus-Stromeyer S.A."/>
            <person name="Caldana C."/>
            <person name="Canovas D."/>
            <person name="Cerqueira G.C."/>
            <person name="Chen F."/>
            <person name="Chen W."/>
            <person name="Choi C."/>
            <person name="Clum A."/>
            <person name="Dos Santos R.A."/>
            <person name="Damasio A.R."/>
            <person name="Diallinas G."/>
            <person name="Emri T."/>
            <person name="Fekete E."/>
            <person name="Flipphi M."/>
            <person name="Freyberg S."/>
            <person name="Gallo A."/>
            <person name="Gournas C."/>
            <person name="Habgood R."/>
            <person name="Hainaut M."/>
            <person name="Harispe M.L."/>
            <person name="Henrissat B."/>
            <person name="Hilden K.S."/>
            <person name="Hope R."/>
            <person name="Hossain A."/>
            <person name="Karabika E."/>
            <person name="Karaffa L."/>
            <person name="Karanyi Z."/>
            <person name="Krasevec N."/>
            <person name="Kuo A."/>
            <person name="Kusch H."/>
            <person name="LaButti K."/>
            <person name="Lagendijk E.L."/>
            <person name="Lapidus A."/>
            <person name="Levasseur A."/>
            <person name="Lindquist E."/>
            <person name="Lipzen A."/>
            <person name="Logrieco A.F."/>
            <person name="MacCabe A."/>
            <person name="Maekelae M.R."/>
            <person name="Malavazi I."/>
            <person name="Melin P."/>
            <person name="Meyer V."/>
            <person name="Mielnichuk N."/>
            <person name="Miskei M."/>
            <person name="Molnar A.P."/>
            <person name="Mule G."/>
            <person name="Ngan C.Y."/>
            <person name="Orejas M."/>
            <person name="Orosz E."/>
            <person name="Ouedraogo J.P."/>
            <person name="Overkamp K.M."/>
            <person name="Park H.-S."/>
            <person name="Perrone G."/>
            <person name="Piumi F."/>
            <person name="Punt P.J."/>
            <person name="Ram A.F."/>
            <person name="Ramon A."/>
            <person name="Rauscher S."/>
            <person name="Record E."/>
            <person name="Riano-Pachon D.M."/>
            <person name="Robert V."/>
            <person name="Roehrig J."/>
            <person name="Ruller R."/>
            <person name="Salamov A."/>
            <person name="Salih N.S."/>
            <person name="Samson R.A."/>
            <person name="Sandor E."/>
            <person name="Sanguinetti M."/>
            <person name="Schuetze T."/>
            <person name="Sepcic K."/>
            <person name="Shelest E."/>
            <person name="Sherlock G."/>
            <person name="Sophianopoulou V."/>
            <person name="Squina F.M."/>
            <person name="Sun H."/>
            <person name="Susca A."/>
            <person name="Todd R.B."/>
            <person name="Tsang A."/>
            <person name="Unkles S.E."/>
            <person name="van de Wiele N."/>
            <person name="van Rossen-Uffink D."/>
            <person name="Oliveira J.V."/>
            <person name="Vesth T.C."/>
            <person name="Visser J."/>
            <person name="Yu J.-H."/>
            <person name="Zhou M."/>
            <person name="Andersen M.R."/>
            <person name="Archer D.B."/>
            <person name="Baker S.E."/>
            <person name="Benoit I."/>
            <person name="Brakhage A.A."/>
            <person name="Braus G.H."/>
            <person name="Fischer R."/>
            <person name="Frisvad J.C."/>
            <person name="Goldman G.H."/>
            <person name="Houbraken J."/>
            <person name="Oakley B."/>
            <person name="Pocsi I."/>
            <person name="Scazzocchio C."/>
            <person name="Seiboth B."/>
            <person name="vanKuyk P.A."/>
            <person name="Wortman J."/>
            <person name="Dyer P.S."/>
            <person name="Grigoriev I.V."/>
        </authorList>
    </citation>
    <scope>NUCLEOTIDE SEQUENCE [LARGE SCALE GENOMIC DNA]</scope>
    <source>
        <strain evidence="3">CBS 101740 / IMI 381727 / IBT 21946</strain>
    </source>
</reference>
<sequence length="110" mass="12606">MPTRPSFQRQDPGYTSKLNSNELSDKNDMKNMREQKVQEKHTRLFEVLLGNDVDVAHGEKCGRAEVETSRSDPRKCFNNTNSQRSKNGKKEKDEQAVKGVRGKSVQRVLK</sequence>
<dbReference type="GeneID" id="93574949"/>
<feature type="compositionally biased region" description="Basic and acidic residues" evidence="1">
    <location>
        <begin position="23"/>
        <end position="38"/>
    </location>
</feature>
<feature type="region of interest" description="Disordered" evidence="1">
    <location>
        <begin position="63"/>
        <end position="110"/>
    </location>
</feature>
<dbReference type="VEuPathDB" id="FungiDB:ASPBRDRAFT_28014"/>
<feature type="region of interest" description="Disordered" evidence="1">
    <location>
        <begin position="1"/>
        <end position="38"/>
    </location>
</feature>
<dbReference type="Proteomes" id="UP000184499">
    <property type="component" value="Unassembled WGS sequence"/>
</dbReference>
<accession>A0A1L9UTY6</accession>
<feature type="compositionally biased region" description="Basic and acidic residues" evidence="1">
    <location>
        <begin position="63"/>
        <end position="75"/>
    </location>
</feature>